<comment type="caution">
    <text evidence="2">The sequence shown here is derived from an EMBL/GenBank/DDBJ whole genome shotgun (WGS) entry which is preliminary data.</text>
</comment>
<sequence>MDKDIQSQLDRAKELLQELKKACDNDLQTKNVSGKTKNLSQEVLLKVRHLLDQSIYKFFEKHYLPNLSEKDKKSAKVYFPTVSKNDDLRSVFGRAKMSDLETNHQDFYKFIDSVQPYNQNYLWLKYLTNYASEKHIRLTPQTKTETKMVTVSRGGGAVSWGSGVTFGGGVSIMGVPIDPATQMPVSNNVIETKIENWVSFLFEGSDINVLWLCKKSVEDGEKIIKKVLEFV</sequence>
<protein>
    <submittedName>
        <fullName evidence="2">Uncharacterized protein</fullName>
    </submittedName>
</protein>
<dbReference type="AlphaFoldDB" id="A0A1F7K939"/>
<proteinExistence type="predicted"/>
<evidence type="ECO:0000313" key="2">
    <source>
        <dbReference type="EMBL" id="OGK64370.1"/>
    </source>
</evidence>
<reference evidence="2 3" key="1">
    <citation type="journal article" date="2016" name="Nat. Commun.">
        <title>Thousands of microbial genomes shed light on interconnected biogeochemical processes in an aquifer system.</title>
        <authorList>
            <person name="Anantharaman K."/>
            <person name="Brown C.T."/>
            <person name="Hug L.A."/>
            <person name="Sharon I."/>
            <person name="Castelle C.J."/>
            <person name="Probst A.J."/>
            <person name="Thomas B.C."/>
            <person name="Singh A."/>
            <person name="Wilkins M.J."/>
            <person name="Karaoz U."/>
            <person name="Brodie E.L."/>
            <person name="Williams K.H."/>
            <person name="Hubbard S.S."/>
            <person name="Banfield J.F."/>
        </authorList>
    </citation>
    <scope>NUCLEOTIDE SEQUENCE [LARGE SCALE GENOMIC DNA]</scope>
</reference>
<dbReference type="Proteomes" id="UP000178450">
    <property type="component" value="Unassembled WGS sequence"/>
</dbReference>
<accession>A0A1F7K939</accession>
<keyword evidence="1" id="KW-0175">Coiled coil</keyword>
<evidence type="ECO:0000256" key="1">
    <source>
        <dbReference type="SAM" id="Coils"/>
    </source>
</evidence>
<gene>
    <name evidence="2" type="ORF">A2209_02540</name>
</gene>
<feature type="coiled-coil region" evidence="1">
    <location>
        <begin position="2"/>
        <end position="29"/>
    </location>
</feature>
<evidence type="ECO:0000313" key="3">
    <source>
        <dbReference type="Proteomes" id="UP000178450"/>
    </source>
</evidence>
<dbReference type="EMBL" id="MGBG01000022">
    <property type="protein sequence ID" value="OGK64370.1"/>
    <property type="molecule type" value="Genomic_DNA"/>
</dbReference>
<name>A0A1F7K939_9BACT</name>
<organism evidence="2 3">
    <name type="scientific">Candidatus Roizmanbacteria bacterium RIFOXYA1_FULL_41_12</name>
    <dbReference type="NCBI Taxonomy" id="1802082"/>
    <lineage>
        <taxon>Bacteria</taxon>
        <taxon>Candidatus Roizmaniibacteriota</taxon>
    </lineage>
</organism>